<dbReference type="RefSeq" id="WP_042447316.1">
    <property type="nucleotide sequence ID" value="NZ_BBPN01000012.1"/>
</dbReference>
<accession>A0A1H7MVP7</accession>
<name>A0A1H7MVP7_STRJI</name>
<sequence>MTDTWDTIADWYAELLRAGSALNEFNRDVLLDRLPSRLSGHRVLDLGCGEGIISRALAARGASVVGVDPTPRLIEHARAAGAAGPGTVVYTVDDGCTLATVADDSVDWVTAGLSLNHVPDLDAALKAVGRVLTARGSLVLSVPHPCFEAPHATWAQAADGATRRVVGDYLAEGFWRSDQPQAVRRVGNHHRTTSTYVTALLRHGFALESLTEPTPTAEVVARQPQRAGLPPFLLIRARACER</sequence>
<dbReference type="PANTHER" id="PTHR43861">
    <property type="entry name" value="TRANS-ACONITATE 2-METHYLTRANSFERASE-RELATED"/>
    <property type="match status" value="1"/>
</dbReference>
<keyword evidence="2" id="KW-0808">Transferase</keyword>
<keyword evidence="2" id="KW-0489">Methyltransferase</keyword>
<organism evidence="2 3">
    <name type="scientific">Streptacidiphilus jiangxiensis</name>
    <dbReference type="NCBI Taxonomy" id="235985"/>
    <lineage>
        <taxon>Bacteria</taxon>
        <taxon>Bacillati</taxon>
        <taxon>Actinomycetota</taxon>
        <taxon>Actinomycetes</taxon>
        <taxon>Kitasatosporales</taxon>
        <taxon>Streptomycetaceae</taxon>
        <taxon>Streptacidiphilus</taxon>
    </lineage>
</organism>
<feature type="domain" description="Methyltransferase type 11" evidence="1">
    <location>
        <begin position="44"/>
        <end position="140"/>
    </location>
</feature>
<dbReference type="Gene3D" id="3.40.50.150">
    <property type="entry name" value="Vaccinia Virus protein VP39"/>
    <property type="match status" value="1"/>
</dbReference>
<dbReference type="InterPro" id="IPR029063">
    <property type="entry name" value="SAM-dependent_MTases_sf"/>
</dbReference>
<evidence type="ECO:0000313" key="2">
    <source>
        <dbReference type="EMBL" id="SEL14677.1"/>
    </source>
</evidence>
<reference evidence="3" key="1">
    <citation type="submission" date="2016-10" db="EMBL/GenBank/DDBJ databases">
        <authorList>
            <person name="Varghese N."/>
        </authorList>
    </citation>
    <scope>NUCLEOTIDE SEQUENCE [LARGE SCALE GENOMIC DNA]</scope>
    <source>
        <strain evidence="3">DSM 45096 / BCRC 16803 / CGMCC 4.1857 / CIP 109030 / JCM 12277 / KCTC 19219 / NBRC 100920 / 33214</strain>
    </source>
</reference>
<dbReference type="Proteomes" id="UP000183015">
    <property type="component" value="Unassembled WGS sequence"/>
</dbReference>
<dbReference type="STRING" id="235985.SAMN05414137_10663"/>
<protein>
    <submittedName>
        <fullName evidence="2">Methyltransferase domain-containing protein</fullName>
    </submittedName>
</protein>
<evidence type="ECO:0000259" key="1">
    <source>
        <dbReference type="Pfam" id="PF08241"/>
    </source>
</evidence>
<dbReference type="GO" id="GO:0032259">
    <property type="term" value="P:methylation"/>
    <property type="evidence" value="ECO:0007669"/>
    <property type="project" value="UniProtKB-KW"/>
</dbReference>
<dbReference type="PANTHER" id="PTHR43861:SF1">
    <property type="entry name" value="TRANS-ACONITATE 2-METHYLTRANSFERASE"/>
    <property type="match status" value="1"/>
</dbReference>
<evidence type="ECO:0000313" key="3">
    <source>
        <dbReference type="Proteomes" id="UP000183015"/>
    </source>
</evidence>
<dbReference type="SUPFAM" id="SSF53335">
    <property type="entry name" value="S-adenosyl-L-methionine-dependent methyltransferases"/>
    <property type="match status" value="1"/>
</dbReference>
<dbReference type="GO" id="GO:0008757">
    <property type="term" value="F:S-adenosylmethionine-dependent methyltransferase activity"/>
    <property type="evidence" value="ECO:0007669"/>
    <property type="project" value="InterPro"/>
</dbReference>
<dbReference type="OrthoDB" id="189743at2"/>
<keyword evidence="3" id="KW-1185">Reference proteome</keyword>
<dbReference type="GO" id="GO:0017000">
    <property type="term" value="P:antibiotic biosynthetic process"/>
    <property type="evidence" value="ECO:0007669"/>
    <property type="project" value="UniProtKB-ARBA"/>
</dbReference>
<dbReference type="CDD" id="cd02440">
    <property type="entry name" value="AdoMet_MTases"/>
    <property type="match status" value="1"/>
</dbReference>
<proteinExistence type="predicted"/>
<dbReference type="AlphaFoldDB" id="A0A1H7MVP7"/>
<dbReference type="InterPro" id="IPR013216">
    <property type="entry name" value="Methyltransf_11"/>
</dbReference>
<dbReference type="Pfam" id="PF08241">
    <property type="entry name" value="Methyltransf_11"/>
    <property type="match status" value="1"/>
</dbReference>
<gene>
    <name evidence="2" type="ORF">SAMN05414137_10663</name>
</gene>
<dbReference type="EMBL" id="FOAZ01000006">
    <property type="protein sequence ID" value="SEL14677.1"/>
    <property type="molecule type" value="Genomic_DNA"/>
</dbReference>
<dbReference type="eggNOG" id="COG2227">
    <property type="taxonomic scope" value="Bacteria"/>
</dbReference>